<dbReference type="OrthoDB" id="4822093at2759"/>
<proteinExistence type="predicted"/>
<sequence>MGTSGFVFKHVFSLLFNVLFHLYQAFYLYMPWNESSMSNETGTGFSNSFSDIEIAKAVFDTAYGTVLRREAKDIRWVDLYRYASTRNVIEIRLQEAGWEDAGDKLQEAFNRFHDEMEPLNETQATWAKIIEATNFTYITSKFKPFLDASLDTEEEQEHARKALCKIFGVRGTLKVTQETKKIYESRRVVIQNAEAAWLNTDRKTLIEFISRLAVLVDEEDEDERWADLQKMAGADENLKEALVDHRHAIKDEL</sequence>
<reference evidence="2 3" key="1">
    <citation type="submission" date="2014-02" db="EMBL/GenBank/DDBJ databases">
        <title>The genome sequence of Colletotrichum fioriniae PJ7.</title>
        <authorList>
            <person name="Baroncelli R."/>
            <person name="Thon M.R."/>
        </authorList>
    </citation>
    <scope>NUCLEOTIDE SEQUENCE [LARGE SCALE GENOMIC DNA]</scope>
    <source>
        <strain evidence="2 3">PJ7</strain>
    </source>
</reference>
<keyword evidence="1" id="KW-0812">Transmembrane</keyword>
<dbReference type="KEGG" id="cfj:CFIO01_11831"/>
<dbReference type="EMBL" id="JARH01000844">
    <property type="protein sequence ID" value="EXF76444.1"/>
    <property type="molecule type" value="Genomic_DNA"/>
</dbReference>
<organism evidence="2 3">
    <name type="scientific">Colletotrichum fioriniae PJ7</name>
    <dbReference type="NCBI Taxonomy" id="1445577"/>
    <lineage>
        <taxon>Eukaryota</taxon>
        <taxon>Fungi</taxon>
        <taxon>Dikarya</taxon>
        <taxon>Ascomycota</taxon>
        <taxon>Pezizomycotina</taxon>
        <taxon>Sordariomycetes</taxon>
        <taxon>Hypocreomycetidae</taxon>
        <taxon>Glomerellales</taxon>
        <taxon>Glomerellaceae</taxon>
        <taxon>Colletotrichum</taxon>
        <taxon>Colletotrichum acutatum species complex</taxon>
    </lineage>
</organism>
<accession>A0A010RFA9</accession>
<dbReference type="AlphaFoldDB" id="A0A010RFA9"/>
<name>A0A010RFA9_9PEZI</name>
<gene>
    <name evidence="2" type="ORF">CFIO01_11831</name>
</gene>
<dbReference type="Proteomes" id="UP000020467">
    <property type="component" value="Unassembled WGS sequence"/>
</dbReference>
<keyword evidence="3" id="KW-1185">Reference proteome</keyword>
<evidence type="ECO:0000313" key="2">
    <source>
        <dbReference type="EMBL" id="EXF76444.1"/>
    </source>
</evidence>
<dbReference type="HOGENOM" id="CLU_1098409_0_0_1"/>
<feature type="transmembrane region" description="Helical" evidence="1">
    <location>
        <begin position="6"/>
        <end position="29"/>
    </location>
</feature>
<keyword evidence="1" id="KW-0472">Membrane</keyword>
<protein>
    <submittedName>
        <fullName evidence="2">Uncharacterized protein</fullName>
    </submittedName>
</protein>
<evidence type="ECO:0000256" key="1">
    <source>
        <dbReference type="SAM" id="Phobius"/>
    </source>
</evidence>
<comment type="caution">
    <text evidence="2">The sequence shown here is derived from an EMBL/GenBank/DDBJ whole genome shotgun (WGS) entry which is preliminary data.</text>
</comment>
<evidence type="ECO:0000313" key="3">
    <source>
        <dbReference type="Proteomes" id="UP000020467"/>
    </source>
</evidence>
<keyword evidence="1" id="KW-1133">Transmembrane helix</keyword>